<name>A0A2W5T395_9BACT</name>
<dbReference type="PANTHER" id="PTHR43272:SF33">
    <property type="entry name" value="AMP-BINDING DOMAIN-CONTAINING PROTEIN-RELATED"/>
    <property type="match status" value="1"/>
</dbReference>
<protein>
    <recommendedName>
        <fullName evidence="3">AMP-dependent synthetase/ligase domain-containing protein</fullName>
    </recommendedName>
</protein>
<evidence type="ECO:0000256" key="1">
    <source>
        <dbReference type="ARBA" id="ARBA00022741"/>
    </source>
</evidence>
<gene>
    <name evidence="4" type="ORF">DI536_21180</name>
</gene>
<keyword evidence="1" id="KW-0547">Nucleotide-binding</keyword>
<evidence type="ECO:0000313" key="5">
    <source>
        <dbReference type="Proteomes" id="UP000249061"/>
    </source>
</evidence>
<dbReference type="GO" id="GO:0005524">
    <property type="term" value="F:ATP binding"/>
    <property type="evidence" value="ECO:0007669"/>
    <property type="project" value="UniProtKB-KW"/>
</dbReference>
<dbReference type="CDD" id="cd05907">
    <property type="entry name" value="VL_LC_FACS_like"/>
    <property type="match status" value="1"/>
</dbReference>
<dbReference type="InterPro" id="IPR000873">
    <property type="entry name" value="AMP-dep_synth/lig_dom"/>
</dbReference>
<dbReference type="SUPFAM" id="SSF56801">
    <property type="entry name" value="Acetyl-CoA synthetase-like"/>
    <property type="match status" value="1"/>
</dbReference>
<accession>A0A2W5T395</accession>
<dbReference type="InterPro" id="IPR020845">
    <property type="entry name" value="AMP-binding_CS"/>
</dbReference>
<dbReference type="AlphaFoldDB" id="A0A2W5T395"/>
<dbReference type="GO" id="GO:0016020">
    <property type="term" value="C:membrane"/>
    <property type="evidence" value="ECO:0007669"/>
    <property type="project" value="TreeGrafter"/>
</dbReference>
<keyword evidence="2" id="KW-0067">ATP-binding</keyword>
<evidence type="ECO:0000313" key="4">
    <source>
        <dbReference type="EMBL" id="PZR09850.1"/>
    </source>
</evidence>
<dbReference type="GO" id="GO:0004467">
    <property type="term" value="F:long-chain fatty acid-CoA ligase activity"/>
    <property type="evidence" value="ECO:0007669"/>
    <property type="project" value="TreeGrafter"/>
</dbReference>
<organism evidence="4 5">
    <name type="scientific">Archangium gephyra</name>
    <dbReference type="NCBI Taxonomy" id="48"/>
    <lineage>
        <taxon>Bacteria</taxon>
        <taxon>Pseudomonadati</taxon>
        <taxon>Myxococcota</taxon>
        <taxon>Myxococcia</taxon>
        <taxon>Myxococcales</taxon>
        <taxon>Cystobacterineae</taxon>
        <taxon>Archangiaceae</taxon>
        <taxon>Archangium</taxon>
    </lineage>
</organism>
<proteinExistence type="predicted"/>
<evidence type="ECO:0000256" key="2">
    <source>
        <dbReference type="ARBA" id="ARBA00022840"/>
    </source>
</evidence>
<dbReference type="EMBL" id="QFQP01000019">
    <property type="protein sequence ID" value="PZR09850.1"/>
    <property type="molecule type" value="Genomic_DNA"/>
</dbReference>
<sequence>MDITPFLELKPAPRAIFDALPERKSRPRFMLPTPDGDWRVVTWAAYAKGIRNAALFLSSVGLQSGDRAAIFAPNSVEWISAAMAIQAVGGVMVPVYPANTTPQAAYVIEHSDTKVLFVDTPALLQRVFEGWSAYANVTRIVTLCTTPIDPGPIIEQMRSKGLSVPPIAEIERKLVSWNRVQAVGAARDQEAPGEFERALAAVSIEQTAQMLYTSGTSGNPKGVPLTHKNVGVNGADWLKNNAPLLEKNDVDVLWLPMSHIFGFGEACLGNTLGWVTYMSEPTKVLNHLQECRPNIFMSVPAVWEKLAMAAMSETDPVKRRAALHKVTGGDLRFCLSGGAGLKREVKELFHACGLLIIEGYGLTETSPTLTLNRPDAFRFDSVGKVMPSVQLKLAEDGEILARGPTVFGGYHKDPAATAEAFTEDGWLKTGDVGRFTDDGFLQIIDRKKDILVTAGGKNVPPANIELRFRDDPFIHTVVVYGDAKKYLVAAVWLHEQAVDAHLEKSGVAAGARDEARRALVQTRIDTVNSQLASFESIKKFQIIDAPITVESGLLTSTLKVRRKEVYKQFGSRLEALYE</sequence>
<comment type="caution">
    <text evidence="4">The sequence shown here is derived from an EMBL/GenBank/DDBJ whole genome shotgun (WGS) entry which is preliminary data.</text>
</comment>
<dbReference type="PANTHER" id="PTHR43272">
    <property type="entry name" value="LONG-CHAIN-FATTY-ACID--COA LIGASE"/>
    <property type="match status" value="1"/>
</dbReference>
<dbReference type="Gene3D" id="3.40.50.12780">
    <property type="entry name" value="N-terminal domain of ligase-like"/>
    <property type="match status" value="1"/>
</dbReference>
<dbReference type="Pfam" id="PF00501">
    <property type="entry name" value="AMP-binding"/>
    <property type="match status" value="1"/>
</dbReference>
<dbReference type="InterPro" id="IPR042099">
    <property type="entry name" value="ANL_N_sf"/>
</dbReference>
<dbReference type="Proteomes" id="UP000249061">
    <property type="component" value="Unassembled WGS sequence"/>
</dbReference>
<feature type="domain" description="AMP-dependent synthetase/ligase" evidence="3">
    <location>
        <begin position="36"/>
        <end position="411"/>
    </location>
</feature>
<reference evidence="4 5" key="1">
    <citation type="submission" date="2017-08" db="EMBL/GenBank/DDBJ databases">
        <title>Infants hospitalized years apart are colonized by the same room-sourced microbial strains.</title>
        <authorList>
            <person name="Brooks B."/>
            <person name="Olm M.R."/>
            <person name="Firek B.A."/>
            <person name="Baker R."/>
            <person name="Thomas B.C."/>
            <person name="Morowitz M.J."/>
            <person name="Banfield J.F."/>
        </authorList>
    </citation>
    <scope>NUCLEOTIDE SEQUENCE [LARGE SCALE GENOMIC DNA]</scope>
    <source>
        <strain evidence="4">S2_003_000_R2_14</strain>
    </source>
</reference>
<evidence type="ECO:0000259" key="3">
    <source>
        <dbReference type="Pfam" id="PF00501"/>
    </source>
</evidence>
<dbReference type="PROSITE" id="PS00455">
    <property type="entry name" value="AMP_BINDING"/>
    <property type="match status" value="1"/>
</dbReference>
<dbReference type="Pfam" id="PF23562">
    <property type="entry name" value="AMP-binding_C_3"/>
    <property type="match status" value="1"/>
</dbReference>